<keyword evidence="5" id="KW-0805">Transcription regulation</keyword>
<dbReference type="CDD" id="cd18983">
    <property type="entry name" value="CBD_MSL3_like"/>
    <property type="match status" value="1"/>
</dbReference>
<dbReference type="PROSITE" id="PS50181">
    <property type="entry name" value="FBOX"/>
    <property type="match status" value="1"/>
</dbReference>
<dbReference type="InterPro" id="IPR008676">
    <property type="entry name" value="MRG"/>
</dbReference>
<keyword evidence="6" id="KW-0804">Transcription</keyword>
<dbReference type="InterPro" id="IPR026541">
    <property type="entry name" value="MRG_dom"/>
</dbReference>
<dbReference type="GO" id="GO:0006325">
    <property type="term" value="P:chromatin organization"/>
    <property type="evidence" value="ECO:0007669"/>
    <property type="project" value="UniProtKB-KW"/>
</dbReference>
<comment type="similarity">
    <text evidence="2">Belongs to the MRG family.</text>
</comment>
<dbReference type="GO" id="GO:0032221">
    <property type="term" value="C:Rpd3S complex"/>
    <property type="evidence" value="ECO:0007669"/>
    <property type="project" value="TreeGrafter"/>
</dbReference>
<sequence>MGKDETKFNFDKDERVLCYHGPLLYEAKIMKRERRDESDEEEEGPFYLVHYKGWKQTWDEWVPEDRVLKYTDTNLQKRQQLKEMHSRRKPSRTSTSYPSESESRGRKRTRDSSAEKTRMEEEVKRPEFRIPVPETLKGLLVDDWENITKNKQVVRLPCEITVSDILGHYLQSKNHDDERLEQVVQGIKLYFNKSLGTLLLYRSERKQYDEILAMYPNKEPTDLYGAEHLLRLFVELPSLISQSNVDPETLAMLKESFADFISCRNLSDLPVEMLRHIIGYLDTVALFELYRVASLYRVLTWPSLVAHARQIKVRLWIHQSGAVSHKPLDFEFLNENKSGKLVFSFQGRTTTTDNNNAPFPPAPQLGFKLHLPPPQIDGCLLQIPTEKKRYSLAYRPAFPVDLHQELMNARGWQLRYTCFEDPSSQRHQFIPLTIECRMDLLDPRLFASENTVIPPKTTAIDSTNKNEKKKSDRHVLSQMPISSTLPVQPTMAL</sequence>
<dbReference type="Gene3D" id="2.30.30.140">
    <property type="match status" value="1"/>
</dbReference>
<keyword evidence="12" id="KW-1185">Reference proteome</keyword>
<evidence type="ECO:0000256" key="2">
    <source>
        <dbReference type="ARBA" id="ARBA00009093"/>
    </source>
</evidence>
<dbReference type="PANTHER" id="PTHR10880:SF15">
    <property type="entry name" value="MSL COMPLEX SUBUNIT 3"/>
    <property type="match status" value="1"/>
</dbReference>
<dbReference type="GO" id="GO:0006355">
    <property type="term" value="P:regulation of DNA-templated transcription"/>
    <property type="evidence" value="ECO:0007669"/>
    <property type="project" value="InterPro"/>
</dbReference>
<accession>A0A8H7BUS6</accession>
<feature type="region of interest" description="Disordered" evidence="8">
    <location>
        <begin position="456"/>
        <end position="493"/>
    </location>
</feature>
<dbReference type="InterPro" id="IPR016197">
    <property type="entry name" value="Chromo-like_dom_sf"/>
</dbReference>
<evidence type="ECO:0000313" key="10">
    <source>
        <dbReference type="EMBL" id="KAF7727523.1"/>
    </source>
</evidence>
<evidence type="ECO:0000256" key="1">
    <source>
        <dbReference type="ARBA" id="ARBA00004123"/>
    </source>
</evidence>
<evidence type="ECO:0000313" key="12">
    <source>
        <dbReference type="Proteomes" id="UP000605846"/>
    </source>
</evidence>
<evidence type="ECO:0000259" key="9">
    <source>
        <dbReference type="PROSITE" id="PS50181"/>
    </source>
</evidence>
<evidence type="ECO:0000256" key="8">
    <source>
        <dbReference type="SAM" id="MobiDB-lite"/>
    </source>
</evidence>
<evidence type="ECO:0000313" key="11">
    <source>
        <dbReference type="EMBL" id="KAF7727560.1"/>
    </source>
</evidence>
<evidence type="ECO:0000256" key="7">
    <source>
        <dbReference type="ARBA" id="ARBA00023242"/>
    </source>
</evidence>
<dbReference type="InterPro" id="IPR036047">
    <property type="entry name" value="F-box-like_dom_sf"/>
</dbReference>
<proteinExistence type="inferred from homology"/>
<dbReference type="Pfam" id="PF22732">
    <property type="entry name" value="MSL3_chromo-like"/>
    <property type="match status" value="1"/>
</dbReference>
<comment type="subcellular location">
    <subcellularLocation>
        <location evidence="1">Nucleus</location>
    </subcellularLocation>
</comment>
<dbReference type="Gene3D" id="1.10.274.30">
    <property type="entry name" value="MRG domain"/>
    <property type="match status" value="1"/>
</dbReference>
<reference evidence="11" key="1">
    <citation type="submission" date="2020-01" db="EMBL/GenBank/DDBJ databases">
        <title>Genome Sequencing of Three Apophysomyces-Like Fungal Strains Confirms a Novel Fungal Genus in the Mucoromycota with divergent Burkholderia-like Endosymbiotic Bacteria.</title>
        <authorList>
            <person name="Stajich J.E."/>
            <person name="Macias A.M."/>
            <person name="Carter-House D."/>
            <person name="Lovett B."/>
            <person name="Kasson L.R."/>
            <person name="Berry K."/>
            <person name="Grigoriev I."/>
            <person name="Chang Y."/>
            <person name="Spatafora J."/>
            <person name="Kasson M.T."/>
        </authorList>
    </citation>
    <scope>NUCLEOTIDE SEQUENCE</scope>
    <source>
        <strain evidence="11">NRRL A-21654</strain>
    </source>
</reference>
<dbReference type="EMBL" id="JABAYA010000054">
    <property type="protein sequence ID" value="KAF7727523.1"/>
    <property type="molecule type" value="Genomic_DNA"/>
</dbReference>
<organism evidence="11 12">
    <name type="scientific">Apophysomyces ossiformis</name>
    <dbReference type="NCBI Taxonomy" id="679940"/>
    <lineage>
        <taxon>Eukaryota</taxon>
        <taxon>Fungi</taxon>
        <taxon>Fungi incertae sedis</taxon>
        <taxon>Mucoromycota</taxon>
        <taxon>Mucoromycotina</taxon>
        <taxon>Mucoromycetes</taxon>
        <taxon>Mucorales</taxon>
        <taxon>Mucorineae</taxon>
        <taxon>Mucoraceae</taxon>
        <taxon>Apophysomyces</taxon>
    </lineage>
</organism>
<feature type="compositionally biased region" description="Basic and acidic residues" evidence="8">
    <location>
        <begin position="110"/>
        <end position="125"/>
    </location>
</feature>
<comment type="caution">
    <text evidence="11">The sequence shown here is derived from an EMBL/GenBank/DDBJ whole genome shotgun (WGS) entry which is preliminary data.</text>
</comment>
<protein>
    <recommendedName>
        <fullName evidence="3">Chromatin modification-related protein EAF3</fullName>
    </recommendedName>
</protein>
<dbReference type="InterPro" id="IPR001810">
    <property type="entry name" value="F-box_dom"/>
</dbReference>
<gene>
    <name evidence="11" type="primary">EAF3_2</name>
    <name evidence="10" type="synonym">EAF3_1</name>
    <name evidence="10" type="ORF">EC973_007395</name>
    <name evidence="11" type="ORF">EC973_007434</name>
</gene>
<keyword evidence="7" id="KW-0539">Nucleus</keyword>
<dbReference type="InterPro" id="IPR053820">
    <property type="entry name" value="MSL3_chromo-like"/>
</dbReference>
<dbReference type="SUPFAM" id="SSF81383">
    <property type="entry name" value="F-box domain"/>
    <property type="match status" value="1"/>
</dbReference>
<dbReference type="InterPro" id="IPR000953">
    <property type="entry name" value="Chromo/chromo_shadow_dom"/>
</dbReference>
<dbReference type="SUPFAM" id="SSF54160">
    <property type="entry name" value="Chromo domain-like"/>
    <property type="match status" value="1"/>
</dbReference>
<evidence type="ECO:0000256" key="5">
    <source>
        <dbReference type="ARBA" id="ARBA00023015"/>
    </source>
</evidence>
<dbReference type="PANTHER" id="PTHR10880">
    <property type="entry name" value="MORTALITY FACTOR 4-LIKE PROTEIN"/>
    <property type="match status" value="1"/>
</dbReference>
<dbReference type="OrthoDB" id="124855at2759"/>
<evidence type="ECO:0000256" key="3">
    <source>
        <dbReference type="ARBA" id="ARBA00018505"/>
    </source>
</evidence>
<evidence type="ECO:0000256" key="6">
    <source>
        <dbReference type="ARBA" id="ARBA00023163"/>
    </source>
</evidence>
<dbReference type="GO" id="GO:0035267">
    <property type="term" value="C:NuA4 histone acetyltransferase complex"/>
    <property type="evidence" value="ECO:0007669"/>
    <property type="project" value="TreeGrafter"/>
</dbReference>
<name>A0A8H7BUS6_9FUNG</name>
<dbReference type="AlphaFoldDB" id="A0A8H7BUS6"/>
<dbReference type="PROSITE" id="PS51640">
    <property type="entry name" value="MRG"/>
    <property type="match status" value="1"/>
</dbReference>
<dbReference type="InterPro" id="IPR038217">
    <property type="entry name" value="MRG_C_sf"/>
</dbReference>
<feature type="domain" description="F-box" evidence="9">
    <location>
        <begin position="263"/>
        <end position="319"/>
    </location>
</feature>
<dbReference type="SMART" id="SM00298">
    <property type="entry name" value="CHROMO"/>
    <property type="match status" value="1"/>
</dbReference>
<dbReference type="Proteomes" id="UP000605846">
    <property type="component" value="Unassembled WGS sequence"/>
</dbReference>
<keyword evidence="4" id="KW-0156">Chromatin regulator</keyword>
<evidence type="ECO:0000256" key="4">
    <source>
        <dbReference type="ARBA" id="ARBA00022853"/>
    </source>
</evidence>
<dbReference type="Pfam" id="PF05712">
    <property type="entry name" value="MRG"/>
    <property type="match status" value="1"/>
</dbReference>
<dbReference type="EMBL" id="JABAYA010000054">
    <property type="protein sequence ID" value="KAF7727560.1"/>
    <property type="molecule type" value="Genomic_DNA"/>
</dbReference>
<feature type="region of interest" description="Disordered" evidence="8">
    <location>
        <begin position="78"/>
        <end position="125"/>
    </location>
</feature>
<feature type="compositionally biased region" description="Basic and acidic residues" evidence="8">
    <location>
        <begin position="464"/>
        <end position="475"/>
    </location>
</feature>